<keyword evidence="12" id="KW-0460">Magnesium</keyword>
<dbReference type="GO" id="GO:0008841">
    <property type="term" value="F:dihydrofolate synthase activity"/>
    <property type="evidence" value="ECO:0007669"/>
    <property type="project" value="UniProtKB-EC"/>
</dbReference>
<evidence type="ECO:0000256" key="4">
    <source>
        <dbReference type="ARBA" id="ARBA00008276"/>
    </source>
</evidence>
<dbReference type="SUPFAM" id="SSF53623">
    <property type="entry name" value="MurD-like peptide ligases, catalytic domain"/>
    <property type="match status" value="1"/>
</dbReference>
<evidence type="ECO:0000259" key="23">
    <source>
        <dbReference type="Pfam" id="PF08245"/>
    </source>
</evidence>
<dbReference type="InterPro" id="IPR036615">
    <property type="entry name" value="Mur_ligase_C_dom_sf"/>
</dbReference>
<evidence type="ECO:0000259" key="22">
    <source>
        <dbReference type="Pfam" id="PF02875"/>
    </source>
</evidence>
<keyword evidence="9" id="KW-0479">Metal-binding</keyword>
<dbReference type="Gene3D" id="3.90.190.20">
    <property type="entry name" value="Mur ligase, C-terminal domain"/>
    <property type="match status" value="1"/>
</dbReference>
<evidence type="ECO:0000256" key="5">
    <source>
        <dbReference type="ARBA" id="ARBA00013023"/>
    </source>
</evidence>
<dbReference type="InterPro" id="IPR001645">
    <property type="entry name" value="Folylpolyglutamate_synth"/>
</dbReference>
<dbReference type="PANTHER" id="PTHR11136:SF0">
    <property type="entry name" value="DIHYDROFOLATE SYNTHETASE-RELATED"/>
    <property type="match status" value="1"/>
</dbReference>
<dbReference type="GO" id="GO:0004326">
    <property type="term" value="F:tetrahydrofolylpolyglutamate synthase activity"/>
    <property type="evidence" value="ECO:0007669"/>
    <property type="project" value="UniProtKB-EC"/>
</dbReference>
<organism evidence="24 25">
    <name type="scientific">Arenicella xantha</name>
    <dbReference type="NCBI Taxonomy" id="644221"/>
    <lineage>
        <taxon>Bacteria</taxon>
        <taxon>Pseudomonadati</taxon>
        <taxon>Pseudomonadota</taxon>
        <taxon>Gammaproteobacteria</taxon>
        <taxon>Arenicellales</taxon>
        <taxon>Arenicellaceae</taxon>
        <taxon>Arenicella</taxon>
    </lineage>
</organism>
<keyword evidence="10 21" id="KW-0547">Nucleotide-binding</keyword>
<evidence type="ECO:0000313" key="24">
    <source>
        <dbReference type="EMBL" id="RBP50975.1"/>
    </source>
</evidence>
<dbReference type="AlphaFoldDB" id="A0A395JKL8"/>
<keyword evidence="11 21" id="KW-0067">ATP-binding</keyword>
<evidence type="ECO:0000256" key="3">
    <source>
        <dbReference type="ARBA" id="ARBA00005150"/>
    </source>
</evidence>
<accession>A0A395JKL8</accession>
<evidence type="ECO:0000256" key="21">
    <source>
        <dbReference type="PIRNR" id="PIRNR001563"/>
    </source>
</evidence>
<reference evidence="24 25" key="1">
    <citation type="submission" date="2018-06" db="EMBL/GenBank/DDBJ databases">
        <title>Genomic Encyclopedia of Type Strains, Phase IV (KMG-IV): sequencing the most valuable type-strain genomes for metagenomic binning, comparative biology and taxonomic classification.</title>
        <authorList>
            <person name="Goeker M."/>
        </authorList>
    </citation>
    <scope>NUCLEOTIDE SEQUENCE [LARGE SCALE GENOMIC DNA]</scope>
    <source>
        <strain evidence="24 25">DSM 24032</strain>
    </source>
</reference>
<dbReference type="GO" id="GO:0005737">
    <property type="term" value="C:cytoplasm"/>
    <property type="evidence" value="ECO:0007669"/>
    <property type="project" value="TreeGrafter"/>
</dbReference>
<dbReference type="InterPro" id="IPR036565">
    <property type="entry name" value="Mur-like_cat_sf"/>
</dbReference>
<dbReference type="InterPro" id="IPR004101">
    <property type="entry name" value="Mur_ligase_C"/>
</dbReference>
<dbReference type="Proteomes" id="UP000253083">
    <property type="component" value="Unassembled WGS sequence"/>
</dbReference>
<evidence type="ECO:0000256" key="10">
    <source>
        <dbReference type="ARBA" id="ARBA00022741"/>
    </source>
</evidence>
<dbReference type="FunCoup" id="A0A395JKL8">
    <property type="interactions" value="633"/>
</dbReference>
<evidence type="ECO:0000313" key="25">
    <source>
        <dbReference type="Proteomes" id="UP000253083"/>
    </source>
</evidence>
<dbReference type="EC" id="6.3.2.17" evidence="6"/>
<comment type="catalytic activity">
    <reaction evidence="19">
        <text>(6R)-5,10-methylenetetrahydrofolyl-(gamma-L-Glu)(n) + L-glutamate + ATP = (6R)-5,10-methylenetetrahydrofolyl-(gamma-L-Glu)(n+1) + ADP + phosphate + H(+)</text>
        <dbReference type="Rhea" id="RHEA:51912"/>
        <dbReference type="Rhea" id="RHEA-COMP:13257"/>
        <dbReference type="Rhea" id="RHEA-COMP:13258"/>
        <dbReference type="ChEBI" id="CHEBI:15378"/>
        <dbReference type="ChEBI" id="CHEBI:29985"/>
        <dbReference type="ChEBI" id="CHEBI:30616"/>
        <dbReference type="ChEBI" id="CHEBI:43474"/>
        <dbReference type="ChEBI" id="CHEBI:136572"/>
        <dbReference type="ChEBI" id="CHEBI:456216"/>
        <dbReference type="EC" id="6.3.2.17"/>
    </reaction>
</comment>
<evidence type="ECO:0000256" key="19">
    <source>
        <dbReference type="ARBA" id="ARBA00049035"/>
    </source>
</evidence>
<comment type="pathway">
    <text evidence="3">Cofactor biosynthesis; tetrahydrofolylpolyglutamate biosynthesis.</text>
</comment>
<evidence type="ECO:0000256" key="6">
    <source>
        <dbReference type="ARBA" id="ARBA00013025"/>
    </source>
</evidence>
<comment type="catalytic activity">
    <reaction evidence="20">
        <text>7,8-dihydropteroate + L-glutamate + ATP = 7,8-dihydrofolate + ADP + phosphate + H(+)</text>
        <dbReference type="Rhea" id="RHEA:23584"/>
        <dbReference type="ChEBI" id="CHEBI:15378"/>
        <dbReference type="ChEBI" id="CHEBI:17839"/>
        <dbReference type="ChEBI" id="CHEBI:29985"/>
        <dbReference type="ChEBI" id="CHEBI:30616"/>
        <dbReference type="ChEBI" id="CHEBI:43474"/>
        <dbReference type="ChEBI" id="CHEBI:57451"/>
        <dbReference type="ChEBI" id="CHEBI:456216"/>
        <dbReference type="EC" id="6.3.2.12"/>
    </reaction>
</comment>
<evidence type="ECO:0000256" key="11">
    <source>
        <dbReference type="ARBA" id="ARBA00022840"/>
    </source>
</evidence>
<sequence length="424" mass="46219">MQRTVNQWVEYIQTLHVRNIDMSLERIRAVFARMHPDGVPFKVVSVAGTNGKGSTSELLSSIYRAAGYRVGKYTSPHLVQFNERVELLGEPVDDVRLLVAFERVESQRGDITITYFEYATLVAIEVFCSEKIDIAVMEVGLGGRLDAVNMLDADLAIITNISIDHTAWLGDTVEQIAVEKAGIARAQRPCVIASTTPPKTLIEACQAIGAEITQLDRDFCVRLDAPDEWAFVGQDCLYNHLPLPFGQLGVQLDNASGAIQAVVSLLDVLPVEPSAIAKGLRNAAIRGRCQVVSVAPMVVVDVSHNVASVSRLQQFLSEQSVRGRIVAVCGMLRDKQIHESLAIMAPLVDEWYLSSIEGERGSPAQAIDALLQELEDEGQTGTRCFNNAEAAYKAAVATLTADDCLVVFGSFYIVGDILQLLEST</sequence>
<evidence type="ECO:0000256" key="20">
    <source>
        <dbReference type="ARBA" id="ARBA00049161"/>
    </source>
</evidence>
<evidence type="ECO:0000256" key="15">
    <source>
        <dbReference type="ARBA" id="ARBA00030592"/>
    </source>
</evidence>
<comment type="function">
    <text evidence="1">Functions in two distinct reactions of the de novo folate biosynthetic pathway. Catalyzes the addition of a glutamate residue to dihydropteroate (7,8-dihydropteroate or H2Pte) to form dihydrofolate (7,8-dihydrofolate monoglutamate or H2Pte-Glu). Also catalyzes successive additions of L-glutamate to tetrahydrofolate or 10-formyltetrahydrofolate or 5,10-methylenetetrahydrofolate, leading to folylpolyglutamate derivatives.</text>
</comment>
<name>A0A395JKL8_9GAMM</name>
<keyword evidence="13" id="KW-0289">Folate biosynthesis</keyword>
<evidence type="ECO:0000256" key="7">
    <source>
        <dbReference type="ARBA" id="ARBA00019357"/>
    </source>
</evidence>
<dbReference type="NCBIfam" id="TIGR01499">
    <property type="entry name" value="folC"/>
    <property type="match status" value="1"/>
</dbReference>
<evidence type="ECO:0000256" key="8">
    <source>
        <dbReference type="ARBA" id="ARBA00022598"/>
    </source>
</evidence>
<proteinExistence type="inferred from homology"/>
<dbReference type="InParanoid" id="A0A395JKL8"/>
<evidence type="ECO:0000256" key="12">
    <source>
        <dbReference type="ARBA" id="ARBA00022842"/>
    </source>
</evidence>
<dbReference type="RefSeq" id="WP_113953782.1">
    <property type="nucleotide sequence ID" value="NZ_QNRT01000002.1"/>
</dbReference>
<dbReference type="InterPro" id="IPR013221">
    <property type="entry name" value="Mur_ligase_cen"/>
</dbReference>
<comment type="catalytic activity">
    <reaction evidence="18">
        <text>10-formyltetrahydrofolyl-(gamma-L-Glu)(n) + L-glutamate + ATP = 10-formyltetrahydrofolyl-(gamma-L-Glu)(n+1) + ADP + phosphate + H(+)</text>
        <dbReference type="Rhea" id="RHEA:51904"/>
        <dbReference type="Rhea" id="RHEA-COMP:13088"/>
        <dbReference type="Rhea" id="RHEA-COMP:14300"/>
        <dbReference type="ChEBI" id="CHEBI:15378"/>
        <dbReference type="ChEBI" id="CHEBI:29985"/>
        <dbReference type="ChEBI" id="CHEBI:30616"/>
        <dbReference type="ChEBI" id="CHEBI:43474"/>
        <dbReference type="ChEBI" id="CHEBI:134413"/>
        <dbReference type="ChEBI" id="CHEBI:456216"/>
        <dbReference type="EC" id="6.3.2.17"/>
    </reaction>
</comment>
<evidence type="ECO:0000256" key="13">
    <source>
        <dbReference type="ARBA" id="ARBA00022909"/>
    </source>
</evidence>
<dbReference type="GO" id="GO:0046656">
    <property type="term" value="P:folic acid biosynthetic process"/>
    <property type="evidence" value="ECO:0007669"/>
    <property type="project" value="UniProtKB-KW"/>
</dbReference>
<keyword evidence="8 21" id="KW-0436">Ligase</keyword>
<comment type="catalytic activity">
    <reaction evidence="17">
        <text>(6S)-5,6,7,8-tetrahydrofolyl-(gamma-L-Glu)(n) + L-glutamate + ATP = (6S)-5,6,7,8-tetrahydrofolyl-(gamma-L-Glu)(n+1) + ADP + phosphate + H(+)</text>
        <dbReference type="Rhea" id="RHEA:10580"/>
        <dbReference type="Rhea" id="RHEA-COMP:14738"/>
        <dbReference type="Rhea" id="RHEA-COMP:14740"/>
        <dbReference type="ChEBI" id="CHEBI:15378"/>
        <dbReference type="ChEBI" id="CHEBI:29985"/>
        <dbReference type="ChEBI" id="CHEBI:30616"/>
        <dbReference type="ChEBI" id="CHEBI:43474"/>
        <dbReference type="ChEBI" id="CHEBI:141005"/>
        <dbReference type="ChEBI" id="CHEBI:456216"/>
        <dbReference type="EC" id="6.3.2.17"/>
    </reaction>
</comment>
<evidence type="ECO:0000256" key="1">
    <source>
        <dbReference type="ARBA" id="ARBA00002714"/>
    </source>
</evidence>
<keyword evidence="25" id="KW-1185">Reference proteome</keyword>
<dbReference type="UniPathway" id="UPA00077">
    <property type="reaction ID" value="UER00157"/>
</dbReference>
<dbReference type="PANTHER" id="PTHR11136">
    <property type="entry name" value="FOLYLPOLYGLUTAMATE SYNTHASE-RELATED"/>
    <property type="match status" value="1"/>
</dbReference>
<comment type="caution">
    <text evidence="24">The sequence shown here is derived from an EMBL/GenBank/DDBJ whole genome shotgun (WGS) entry which is preliminary data.</text>
</comment>
<dbReference type="OrthoDB" id="9809356at2"/>
<gene>
    <name evidence="24" type="ORF">DFR28_102392</name>
</gene>
<dbReference type="Pfam" id="PF02875">
    <property type="entry name" value="Mur_ligase_C"/>
    <property type="match status" value="1"/>
</dbReference>
<dbReference type="NCBIfam" id="NF008101">
    <property type="entry name" value="PRK10846.1"/>
    <property type="match status" value="1"/>
</dbReference>
<feature type="domain" description="Mur ligase C-terminal" evidence="22">
    <location>
        <begin position="287"/>
        <end position="411"/>
    </location>
</feature>
<dbReference type="Pfam" id="PF08245">
    <property type="entry name" value="Mur_ligase_M"/>
    <property type="match status" value="1"/>
</dbReference>
<dbReference type="GO" id="GO:0046872">
    <property type="term" value="F:metal ion binding"/>
    <property type="evidence" value="ECO:0007669"/>
    <property type="project" value="UniProtKB-KW"/>
</dbReference>
<dbReference type="SUPFAM" id="SSF53244">
    <property type="entry name" value="MurD-like peptide ligases, peptide-binding domain"/>
    <property type="match status" value="1"/>
</dbReference>
<evidence type="ECO:0000256" key="2">
    <source>
        <dbReference type="ARBA" id="ARBA00004799"/>
    </source>
</evidence>
<dbReference type="EC" id="6.3.2.12" evidence="5"/>
<protein>
    <recommendedName>
        <fullName evidence="7">Dihydrofolate synthase/folylpolyglutamate synthase</fullName>
        <ecNumber evidence="5">6.3.2.12</ecNumber>
        <ecNumber evidence="6">6.3.2.17</ecNumber>
    </recommendedName>
    <alternativeName>
        <fullName evidence="16">Folylpoly-gamma-glutamate synthetase-dihydrofolate synthetase</fullName>
    </alternativeName>
    <alternativeName>
        <fullName evidence="14">Folylpolyglutamate synthetase</fullName>
    </alternativeName>
    <alternativeName>
        <fullName evidence="15">Tetrahydrofolylpolyglutamate synthase</fullName>
    </alternativeName>
</protein>
<evidence type="ECO:0000256" key="18">
    <source>
        <dbReference type="ARBA" id="ARBA00047808"/>
    </source>
</evidence>
<evidence type="ECO:0000256" key="16">
    <source>
        <dbReference type="ARBA" id="ARBA00032510"/>
    </source>
</evidence>
<feature type="domain" description="Mur ligase central" evidence="23">
    <location>
        <begin position="46"/>
        <end position="190"/>
    </location>
</feature>
<evidence type="ECO:0000256" key="14">
    <source>
        <dbReference type="ARBA" id="ARBA00030048"/>
    </source>
</evidence>
<dbReference type="PIRSF" id="PIRSF001563">
    <property type="entry name" value="Folylpolyglu_synth"/>
    <property type="match status" value="1"/>
</dbReference>
<dbReference type="EMBL" id="QNRT01000002">
    <property type="protein sequence ID" value="RBP50975.1"/>
    <property type="molecule type" value="Genomic_DNA"/>
</dbReference>
<evidence type="ECO:0000256" key="9">
    <source>
        <dbReference type="ARBA" id="ARBA00022723"/>
    </source>
</evidence>
<comment type="similarity">
    <text evidence="4 21">Belongs to the folylpolyglutamate synthase family.</text>
</comment>
<dbReference type="GO" id="GO:0005524">
    <property type="term" value="F:ATP binding"/>
    <property type="evidence" value="ECO:0007669"/>
    <property type="project" value="UniProtKB-KW"/>
</dbReference>
<comment type="pathway">
    <text evidence="2">Cofactor biosynthesis; tetrahydrofolate biosynthesis; 7,8-dihydrofolate from 2-amino-4-hydroxy-6-hydroxymethyl-7,8-dihydropteridine diphosphate and 4-aminobenzoate: step 2/2.</text>
</comment>
<evidence type="ECO:0000256" key="17">
    <source>
        <dbReference type="ARBA" id="ARBA00047493"/>
    </source>
</evidence>
<dbReference type="GO" id="GO:0046654">
    <property type="term" value="P:tetrahydrofolate biosynthetic process"/>
    <property type="evidence" value="ECO:0007669"/>
    <property type="project" value="UniProtKB-UniPathway"/>
</dbReference>
<dbReference type="Gene3D" id="3.40.1190.10">
    <property type="entry name" value="Mur-like, catalytic domain"/>
    <property type="match status" value="1"/>
</dbReference>